<dbReference type="InterPro" id="IPR000073">
    <property type="entry name" value="AB_hydrolase_1"/>
</dbReference>
<dbReference type="PRINTS" id="PR00111">
    <property type="entry name" value="ABHYDROLASE"/>
</dbReference>
<dbReference type="Gene3D" id="3.40.50.1820">
    <property type="entry name" value="alpha/beta hydrolase"/>
    <property type="match status" value="1"/>
</dbReference>
<accession>A0A398C250</accession>
<dbReference type="Pfam" id="PF00561">
    <property type="entry name" value="Abhydrolase_1"/>
    <property type="match status" value="1"/>
</dbReference>
<reference evidence="2 3" key="1">
    <citation type="submission" date="2018-09" db="EMBL/GenBank/DDBJ databases">
        <title>Draft genome of Simplicispira sp. NY-02.</title>
        <authorList>
            <person name="Im W.T."/>
        </authorList>
    </citation>
    <scope>NUCLEOTIDE SEQUENCE [LARGE SCALE GENOMIC DNA]</scope>
    <source>
        <strain evidence="2 3">NY-02</strain>
    </source>
</reference>
<keyword evidence="2" id="KW-0378">Hydrolase</keyword>
<evidence type="ECO:0000313" key="3">
    <source>
        <dbReference type="Proteomes" id="UP000266302"/>
    </source>
</evidence>
<keyword evidence="3" id="KW-1185">Reference proteome</keyword>
<feature type="domain" description="AB hydrolase-1" evidence="1">
    <location>
        <begin position="24"/>
        <end position="242"/>
    </location>
</feature>
<name>A0A398C250_9BURK</name>
<dbReference type="RefSeq" id="WP_119110611.1">
    <property type="nucleotide sequence ID" value="NZ_QXJC01000014.1"/>
</dbReference>
<dbReference type="GO" id="GO:0016020">
    <property type="term" value="C:membrane"/>
    <property type="evidence" value="ECO:0007669"/>
    <property type="project" value="TreeGrafter"/>
</dbReference>
<proteinExistence type="predicted"/>
<protein>
    <submittedName>
        <fullName evidence="2">Alpha/beta hydrolase</fullName>
    </submittedName>
</protein>
<dbReference type="AlphaFoldDB" id="A0A398C250"/>
<dbReference type="InterPro" id="IPR050266">
    <property type="entry name" value="AB_hydrolase_sf"/>
</dbReference>
<evidence type="ECO:0000313" key="2">
    <source>
        <dbReference type="EMBL" id="RID96922.1"/>
    </source>
</evidence>
<dbReference type="OrthoDB" id="9780765at2"/>
<dbReference type="PANTHER" id="PTHR43798:SF33">
    <property type="entry name" value="HYDROLASE, PUTATIVE (AFU_ORTHOLOGUE AFUA_2G14860)-RELATED"/>
    <property type="match status" value="1"/>
</dbReference>
<evidence type="ECO:0000259" key="1">
    <source>
        <dbReference type="Pfam" id="PF00561"/>
    </source>
</evidence>
<dbReference type="PANTHER" id="PTHR43798">
    <property type="entry name" value="MONOACYLGLYCEROL LIPASE"/>
    <property type="match status" value="1"/>
</dbReference>
<dbReference type="GO" id="GO:0016787">
    <property type="term" value="F:hydrolase activity"/>
    <property type="evidence" value="ECO:0007669"/>
    <property type="project" value="UniProtKB-KW"/>
</dbReference>
<dbReference type="InterPro" id="IPR029058">
    <property type="entry name" value="AB_hydrolase_fold"/>
</dbReference>
<dbReference type="PRINTS" id="PR00412">
    <property type="entry name" value="EPOXHYDRLASE"/>
</dbReference>
<dbReference type="SUPFAM" id="SSF53474">
    <property type="entry name" value="alpha/beta-Hydrolases"/>
    <property type="match status" value="1"/>
</dbReference>
<sequence length="260" mass="27476">MSLLPTFTTLGSGPTVLMLHDADSGHLSFSPQVETLASQGYRAVAWDMPGYGHSAPVEPYNFLGLARRCQTLIAALECEHLTLVGHGLGAMLALELALRAGDTRVDGLVLCAGGPPLNAQALAHWHKARKQTLAAGHSMEQLAERLVPQQVGSGALPEGARLAQHAMAMVHRATYARALDAMGAFGRTASELARIHQPVLVIGGAQDRSLAPEALDALARLLPDAQRVSLPGIGHWPQLEAPEAFDAALLSFLAAPRVLH</sequence>
<dbReference type="Proteomes" id="UP000266302">
    <property type="component" value="Unassembled WGS sequence"/>
</dbReference>
<organism evidence="2 3">
    <name type="scientific">Simplicispira hankyongi</name>
    <dbReference type="NCBI Taxonomy" id="2315688"/>
    <lineage>
        <taxon>Bacteria</taxon>
        <taxon>Pseudomonadati</taxon>
        <taxon>Pseudomonadota</taxon>
        <taxon>Betaproteobacteria</taxon>
        <taxon>Burkholderiales</taxon>
        <taxon>Comamonadaceae</taxon>
        <taxon>Simplicispira</taxon>
    </lineage>
</organism>
<gene>
    <name evidence="2" type="ORF">D3F03_16800</name>
</gene>
<dbReference type="EMBL" id="QXJC01000014">
    <property type="protein sequence ID" value="RID96922.1"/>
    <property type="molecule type" value="Genomic_DNA"/>
</dbReference>
<comment type="caution">
    <text evidence="2">The sequence shown here is derived from an EMBL/GenBank/DDBJ whole genome shotgun (WGS) entry which is preliminary data.</text>
</comment>
<dbReference type="InterPro" id="IPR000639">
    <property type="entry name" value="Epox_hydrolase-like"/>
</dbReference>